<keyword evidence="6 11" id="KW-0560">Oxidoreductase</keyword>
<comment type="cofactor">
    <cofactor evidence="1 10 11">
        <name>FAD</name>
        <dbReference type="ChEBI" id="CHEBI:57692"/>
    </cofactor>
</comment>
<evidence type="ECO:0000256" key="9">
    <source>
        <dbReference type="ARBA" id="ARBA00047682"/>
    </source>
</evidence>
<comment type="subcellular location">
    <subcellularLocation>
        <location evidence="2">Mitochondrion</location>
    </subcellularLocation>
</comment>
<dbReference type="PROSITE" id="PS51384">
    <property type="entry name" value="FAD_FR"/>
    <property type="match status" value="1"/>
</dbReference>
<dbReference type="Gene3D" id="2.40.30.10">
    <property type="entry name" value="Translation factors"/>
    <property type="match status" value="1"/>
</dbReference>
<dbReference type="CDD" id="cd06183">
    <property type="entry name" value="cyt_b5_reduct_like"/>
    <property type="match status" value="1"/>
</dbReference>
<organism evidence="13 14">
    <name type="scientific">Senna tora</name>
    <dbReference type="NCBI Taxonomy" id="362788"/>
    <lineage>
        <taxon>Eukaryota</taxon>
        <taxon>Viridiplantae</taxon>
        <taxon>Streptophyta</taxon>
        <taxon>Embryophyta</taxon>
        <taxon>Tracheophyta</taxon>
        <taxon>Spermatophyta</taxon>
        <taxon>Magnoliopsida</taxon>
        <taxon>eudicotyledons</taxon>
        <taxon>Gunneridae</taxon>
        <taxon>Pentapetalae</taxon>
        <taxon>rosids</taxon>
        <taxon>fabids</taxon>
        <taxon>Fabales</taxon>
        <taxon>Fabaceae</taxon>
        <taxon>Caesalpinioideae</taxon>
        <taxon>Cassia clade</taxon>
        <taxon>Senna</taxon>
    </lineage>
</organism>
<feature type="binding site" evidence="10">
    <location>
        <position position="226"/>
    </location>
    <ligand>
        <name>FAD</name>
        <dbReference type="ChEBI" id="CHEBI:57692"/>
    </ligand>
</feature>
<dbReference type="Proteomes" id="UP000634136">
    <property type="component" value="Unassembled WGS sequence"/>
</dbReference>
<dbReference type="SUPFAM" id="SSF63380">
    <property type="entry name" value="Riboflavin synthase domain-like"/>
    <property type="match status" value="1"/>
</dbReference>
<evidence type="ECO:0000256" key="3">
    <source>
        <dbReference type="ARBA" id="ARBA00006105"/>
    </source>
</evidence>
<dbReference type="InterPro" id="IPR001433">
    <property type="entry name" value="OxRdtase_FAD/NAD-bd"/>
</dbReference>
<dbReference type="FunFam" id="3.40.50.80:FF:000009">
    <property type="entry name" value="NADH-cytochrome b5 reductase"/>
    <property type="match status" value="1"/>
</dbReference>
<feature type="binding site" evidence="10">
    <location>
        <position position="175"/>
    </location>
    <ligand>
        <name>FAD</name>
        <dbReference type="ChEBI" id="CHEBI:57692"/>
    </ligand>
</feature>
<gene>
    <name evidence="13" type="ORF">G2W53_007160</name>
</gene>
<dbReference type="AlphaFoldDB" id="A0A834X746"/>
<evidence type="ECO:0000256" key="8">
    <source>
        <dbReference type="ARBA" id="ARBA00023128"/>
    </source>
</evidence>
<keyword evidence="8" id="KW-0496">Mitochondrion</keyword>
<feature type="domain" description="FAD-binding FR-type" evidence="12">
    <location>
        <begin position="103"/>
        <end position="209"/>
    </location>
</feature>
<dbReference type="GO" id="GO:0090524">
    <property type="term" value="F:cytochrome-b5 reductase activity, acting on NADH"/>
    <property type="evidence" value="ECO:0007669"/>
    <property type="project" value="UniProtKB-EC"/>
</dbReference>
<feature type="binding site" evidence="10">
    <location>
        <position position="160"/>
    </location>
    <ligand>
        <name>FAD</name>
        <dbReference type="ChEBI" id="CHEBI:57692"/>
    </ligand>
</feature>
<dbReference type="OrthoDB" id="432685at2759"/>
<keyword evidence="7 11" id="KW-0520">NAD</keyword>
<evidence type="ECO:0000256" key="5">
    <source>
        <dbReference type="ARBA" id="ARBA00022827"/>
    </source>
</evidence>
<dbReference type="InterPro" id="IPR017927">
    <property type="entry name" value="FAD-bd_FR_type"/>
</dbReference>
<sequence>MSASLHSDLALHLQSSSSSLCLKATLKIMASFFRRLARATSPIAFGNAYGGQSNSTHGRFRMPLGAIAAVSGGVSYLYYYSSPSLVHLEEVKEDKSQDTGDYPTWHSDQVNGSNLSCKRLPRFSFDPDKKLGLNIASCILTRAQVGQDAEGKPNFAVRPYTPISDPESKGYFDLLIKIYPGGQMTQHLASLKPGDVLEVNGPMDSLKYTPNMKKHIGMVAGGTGLTPMLQVIEAILKNPDDKTQISFLYANNTPDDILLKQKLDLLAASHPNFKVYYTVSSPSKTWKGGVGHISKDMAEKGLPNPSDDTLILVCGPPGFMKHVSGEKANWAQGELSGLLKDLGYTEQMVFKF</sequence>
<protein>
    <recommendedName>
        <fullName evidence="11">NADH-cytochrome b5 reductase</fullName>
        <ecNumber evidence="11">1.6.2.2</ecNumber>
    </recommendedName>
</protein>
<dbReference type="PRINTS" id="PR00371">
    <property type="entry name" value="FPNCR"/>
</dbReference>
<comment type="similarity">
    <text evidence="3 11">Belongs to the flavoprotein pyridine nucleotide cytochrome reductase family.</text>
</comment>
<evidence type="ECO:0000256" key="6">
    <source>
        <dbReference type="ARBA" id="ARBA00023002"/>
    </source>
</evidence>
<evidence type="ECO:0000256" key="11">
    <source>
        <dbReference type="RuleBase" id="RU361226"/>
    </source>
</evidence>
<accession>A0A834X746</accession>
<comment type="caution">
    <text evidence="13">The sequence shown here is derived from an EMBL/GenBank/DDBJ whole genome shotgun (WGS) entry which is preliminary data.</text>
</comment>
<dbReference type="PRINTS" id="PR00406">
    <property type="entry name" value="CYTB5RDTASE"/>
</dbReference>
<dbReference type="PANTHER" id="PTHR19370">
    <property type="entry name" value="NADH-CYTOCHROME B5 REDUCTASE"/>
    <property type="match status" value="1"/>
</dbReference>
<dbReference type="PANTHER" id="PTHR19370:SF171">
    <property type="entry name" value="NADH-CYTOCHROME B5 REDUCTASE 2"/>
    <property type="match status" value="1"/>
</dbReference>
<evidence type="ECO:0000259" key="12">
    <source>
        <dbReference type="PROSITE" id="PS51384"/>
    </source>
</evidence>
<dbReference type="InterPro" id="IPR017938">
    <property type="entry name" value="Riboflavin_synthase-like_b-brl"/>
</dbReference>
<feature type="binding site" evidence="10">
    <location>
        <position position="184"/>
    </location>
    <ligand>
        <name>FAD</name>
        <dbReference type="ChEBI" id="CHEBI:57692"/>
    </ligand>
</feature>
<keyword evidence="4 10" id="KW-0285">Flavoprotein</keyword>
<keyword evidence="5 10" id="KW-0274">FAD</keyword>
<evidence type="ECO:0000313" key="14">
    <source>
        <dbReference type="Proteomes" id="UP000634136"/>
    </source>
</evidence>
<dbReference type="SUPFAM" id="SSF52343">
    <property type="entry name" value="Ferredoxin reductase-like, C-terminal NADP-linked domain"/>
    <property type="match status" value="1"/>
</dbReference>
<keyword evidence="14" id="KW-1185">Reference proteome</keyword>
<comment type="catalytic activity">
    <reaction evidence="9 11">
        <text>2 Fe(III)-[cytochrome b5] + NADH = 2 Fe(II)-[cytochrome b5] + NAD(+) + H(+)</text>
        <dbReference type="Rhea" id="RHEA:46680"/>
        <dbReference type="Rhea" id="RHEA-COMP:10438"/>
        <dbReference type="Rhea" id="RHEA-COMP:10439"/>
        <dbReference type="ChEBI" id="CHEBI:15378"/>
        <dbReference type="ChEBI" id="CHEBI:29033"/>
        <dbReference type="ChEBI" id="CHEBI:29034"/>
        <dbReference type="ChEBI" id="CHEBI:57540"/>
        <dbReference type="ChEBI" id="CHEBI:57945"/>
        <dbReference type="EC" id="1.6.2.2"/>
    </reaction>
</comment>
<dbReference type="InterPro" id="IPR008333">
    <property type="entry name" value="Cbr1-like_FAD-bd_dom"/>
</dbReference>
<proteinExistence type="inferred from homology"/>
<name>A0A834X746_9FABA</name>
<dbReference type="InterPro" id="IPR001709">
    <property type="entry name" value="Flavoprot_Pyr_Nucl_cyt_Rdtase"/>
</dbReference>
<reference evidence="13" key="1">
    <citation type="submission" date="2020-09" db="EMBL/GenBank/DDBJ databases">
        <title>Genome-Enabled Discovery of Anthraquinone Biosynthesis in Senna tora.</title>
        <authorList>
            <person name="Kang S.-H."/>
            <person name="Pandey R.P."/>
            <person name="Lee C.-M."/>
            <person name="Sim J.-S."/>
            <person name="Jeong J.-T."/>
            <person name="Choi B.-S."/>
            <person name="Jung M."/>
            <person name="Ginzburg D."/>
            <person name="Zhao K."/>
            <person name="Won S.Y."/>
            <person name="Oh T.-J."/>
            <person name="Yu Y."/>
            <person name="Kim N.-H."/>
            <person name="Lee O.R."/>
            <person name="Lee T.-H."/>
            <person name="Bashyal P."/>
            <person name="Kim T.-S."/>
            <person name="Lee W.-H."/>
            <person name="Kawkins C."/>
            <person name="Kim C.-K."/>
            <person name="Kim J.S."/>
            <person name="Ahn B.O."/>
            <person name="Rhee S.Y."/>
            <person name="Sohng J.K."/>
        </authorList>
    </citation>
    <scope>NUCLEOTIDE SEQUENCE</scope>
    <source>
        <tissue evidence="13">Leaf</tissue>
    </source>
</reference>
<dbReference type="Pfam" id="PF00970">
    <property type="entry name" value="FAD_binding_6"/>
    <property type="match status" value="1"/>
</dbReference>
<feature type="binding site" evidence="10">
    <location>
        <position position="177"/>
    </location>
    <ligand>
        <name>FAD</name>
        <dbReference type="ChEBI" id="CHEBI:57692"/>
    </ligand>
</feature>
<dbReference type="EC" id="1.6.2.2" evidence="11"/>
<dbReference type="InterPro" id="IPR001834">
    <property type="entry name" value="CBR-like"/>
</dbReference>
<dbReference type="GO" id="GO:0005739">
    <property type="term" value="C:mitochondrion"/>
    <property type="evidence" value="ECO:0007669"/>
    <property type="project" value="UniProtKB-SubCell"/>
</dbReference>
<evidence type="ECO:0000256" key="2">
    <source>
        <dbReference type="ARBA" id="ARBA00004173"/>
    </source>
</evidence>
<evidence type="ECO:0000256" key="4">
    <source>
        <dbReference type="ARBA" id="ARBA00022630"/>
    </source>
</evidence>
<dbReference type="EMBL" id="JAAIUW010000003">
    <property type="protein sequence ID" value="KAF7838678.1"/>
    <property type="molecule type" value="Genomic_DNA"/>
</dbReference>
<evidence type="ECO:0000256" key="7">
    <source>
        <dbReference type="ARBA" id="ARBA00023027"/>
    </source>
</evidence>
<dbReference type="Pfam" id="PF00175">
    <property type="entry name" value="NAD_binding_1"/>
    <property type="match status" value="1"/>
</dbReference>
<dbReference type="Gene3D" id="3.40.50.80">
    <property type="entry name" value="Nucleotide-binding domain of ferredoxin-NADP reductase (FNR) module"/>
    <property type="match status" value="1"/>
</dbReference>
<dbReference type="InterPro" id="IPR039261">
    <property type="entry name" value="FNR_nucleotide-bd"/>
</dbReference>
<evidence type="ECO:0000313" key="13">
    <source>
        <dbReference type="EMBL" id="KAF7838678.1"/>
    </source>
</evidence>
<evidence type="ECO:0000256" key="1">
    <source>
        <dbReference type="ARBA" id="ARBA00001974"/>
    </source>
</evidence>
<evidence type="ECO:0000256" key="10">
    <source>
        <dbReference type="PIRSR" id="PIRSR601834-1"/>
    </source>
</evidence>
<feature type="binding site" evidence="10">
    <location>
        <position position="159"/>
    </location>
    <ligand>
        <name>FAD</name>
        <dbReference type="ChEBI" id="CHEBI:57692"/>
    </ligand>
</feature>
<feature type="binding site" evidence="10">
    <location>
        <position position="158"/>
    </location>
    <ligand>
        <name>FAD</name>
        <dbReference type="ChEBI" id="CHEBI:57692"/>
    </ligand>
</feature>